<evidence type="ECO:0000256" key="7">
    <source>
        <dbReference type="PIRSR" id="PIRSR001363-1"/>
    </source>
</evidence>
<evidence type="ECO:0000256" key="1">
    <source>
        <dbReference type="ARBA" id="ARBA00006394"/>
    </source>
</evidence>
<dbReference type="GO" id="GO:0006097">
    <property type="term" value="P:glyoxylate cycle"/>
    <property type="evidence" value="ECO:0007669"/>
    <property type="project" value="UniProtKB-KW"/>
</dbReference>
<comment type="pathway">
    <text evidence="8">Carbohydrate metabolism; glyoxylate cycle; (S)-malate from isocitrate: step 2/2.</text>
</comment>
<dbReference type="InterPro" id="IPR001465">
    <property type="entry name" value="Malate_synthase_TIM"/>
</dbReference>
<evidence type="ECO:0000259" key="11">
    <source>
        <dbReference type="Pfam" id="PF20659"/>
    </source>
</evidence>
<dbReference type="AlphaFoldDB" id="A0A9W7G6J1"/>
<gene>
    <name evidence="12" type="ORF">TrCOL_g13864</name>
</gene>
<dbReference type="CDD" id="cd00727">
    <property type="entry name" value="malate_synt_A"/>
    <property type="match status" value="1"/>
</dbReference>
<feature type="domain" description="Malate synthase N-terminal" evidence="10">
    <location>
        <begin position="7"/>
        <end position="62"/>
    </location>
</feature>
<evidence type="ECO:0000256" key="6">
    <source>
        <dbReference type="ARBA" id="ARBA00047918"/>
    </source>
</evidence>
<evidence type="ECO:0000256" key="2">
    <source>
        <dbReference type="ARBA" id="ARBA00012636"/>
    </source>
</evidence>
<dbReference type="InterPro" id="IPR011076">
    <property type="entry name" value="Malate_synth_sf"/>
</dbReference>
<dbReference type="EMBL" id="BRYA01000040">
    <property type="protein sequence ID" value="GMI34350.1"/>
    <property type="molecule type" value="Genomic_DNA"/>
</dbReference>
<dbReference type="GO" id="GO:0006099">
    <property type="term" value="P:tricarboxylic acid cycle"/>
    <property type="evidence" value="ECO:0007669"/>
    <property type="project" value="UniProtKB-KW"/>
</dbReference>
<evidence type="ECO:0000256" key="3">
    <source>
        <dbReference type="ARBA" id="ARBA00022435"/>
    </source>
</evidence>
<dbReference type="PANTHER" id="PTHR42902">
    <property type="entry name" value="MALATE SYNTHASE"/>
    <property type="match status" value="1"/>
</dbReference>
<dbReference type="FunFam" id="1.20.1220.12:FF:000001">
    <property type="entry name" value="Malate synthase"/>
    <property type="match status" value="1"/>
</dbReference>
<keyword evidence="13" id="KW-1185">Reference proteome</keyword>
<protein>
    <recommendedName>
        <fullName evidence="2 8">Malate synthase</fullName>
        <ecNumber evidence="2 8">2.3.3.9</ecNumber>
    </recommendedName>
</protein>
<dbReference type="SUPFAM" id="SSF51645">
    <property type="entry name" value="Malate synthase G"/>
    <property type="match status" value="1"/>
</dbReference>
<feature type="active site" description="Proton donor" evidence="7">
    <location>
        <position position="453"/>
    </location>
</feature>
<keyword evidence="3 8" id="KW-0329">Glyoxylate bypass</keyword>
<dbReference type="EC" id="2.3.3.9" evidence="2 8"/>
<keyword evidence="4 8" id="KW-0816">Tricarboxylic acid cycle</keyword>
<organism evidence="12 13">
    <name type="scientific">Triparma columacea</name>
    <dbReference type="NCBI Taxonomy" id="722753"/>
    <lineage>
        <taxon>Eukaryota</taxon>
        <taxon>Sar</taxon>
        <taxon>Stramenopiles</taxon>
        <taxon>Ochrophyta</taxon>
        <taxon>Bolidophyceae</taxon>
        <taxon>Parmales</taxon>
        <taxon>Triparmaceae</taxon>
        <taxon>Triparma</taxon>
    </lineage>
</organism>
<dbReference type="InterPro" id="IPR019830">
    <property type="entry name" value="Malate_synthase_CS"/>
</dbReference>
<dbReference type="InterPro" id="IPR044856">
    <property type="entry name" value="Malate_synth_C_sf"/>
</dbReference>
<accession>A0A9W7G6J1</accession>
<feature type="domain" description="Malate synthase TIM barrel" evidence="9">
    <location>
        <begin position="164"/>
        <end position="409"/>
    </location>
</feature>
<name>A0A9W7G6J1_9STRA</name>
<evidence type="ECO:0000256" key="5">
    <source>
        <dbReference type="ARBA" id="ARBA00022679"/>
    </source>
</evidence>
<reference evidence="13" key="1">
    <citation type="journal article" date="2023" name="Commun. Biol.">
        <title>Genome analysis of Parmales, the sister group of diatoms, reveals the evolutionary specialization of diatoms from phago-mixotrophs to photoautotrophs.</title>
        <authorList>
            <person name="Ban H."/>
            <person name="Sato S."/>
            <person name="Yoshikawa S."/>
            <person name="Yamada K."/>
            <person name="Nakamura Y."/>
            <person name="Ichinomiya M."/>
            <person name="Sato N."/>
            <person name="Blanc-Mathieu R."/>
            <person name="Endo H."/>
            <person name="Kuwata A."/>
            <person name="Ogata H."/>
        </authorList>
    </citation>
    <scope>NUCLEOTIDE SEQUENCE [LARGE SCALE GENOMIC DNA]</scope>
</reference>
<keyword evidence="5 8" id="KW-0808">Transferase</keyword>
<dbReference type="NCBIfam" id="TIGR01344">
    <property type="entry name" value="malate_syn_A"/>
    <property type="match status" value="1"/>
</dbReference>
<dbReference type="InterPro" id="IPR048355">
    <property type="entry name" value="MS_C"/>
</dbReference>
<dbReference type="InterPro" id="IPR048356">
    <property type="entry name" value="MS_N"/>
</dbReference>
<feature type="active site" description="Proton acceptor" evidence="7">
    <location>
        <position position="168"/>
    </location>
</feature>
<dbReference type="GO" id="GO:0005737">
    <property type="term" value="C:cytoplasm"/>
    <property type="evidence" value="ECO:0007669"/>
    <property type="project" value="TreeGrafter"/>
</dbReference>
<dbReference type="GO" id="GO:0004474">
    <property type="term" value="F:malate synthase activity"/>
    <property type="evidence" value="ECO:0007669"/>
    <property type="project" value="UniProtKB-EC"/>
</dbReference>
<dbReference type="InterPro" id="IPR046363">
    <property type="entry name" value="MS_N_TIM-barrel_dom"/>
</dbReference>
<evidence type="ECO:0000259" key="10">
    <source>
        <dbReference type="Pfam" id="PF20656"/>
    </source>
</evidence>
<dbReference type="Gene3D" id="1.20.1220.12">
    <property type="entry name" value="Malate synthase, domain III"/>
    <property type="match status" value="1"/>
</dbReference>
<evidence type="ECO:0000259" key="9">
    <source>
        <dbReference type="Pfam" id="PF01274"/>
    </source>
</evidence>
<dbReference type="Pfam" id="PF01274">
    <property type="entry name" value="MS_TIM-barrel"/>
    <property type="match status" value="1"/>
</dbReference>
<comment type="caution">
    <text evidence="12">The sequence shown here is derived from an EMBL/GenBank/DDBJ whole genome shotgun (WGS) entry which is preliminary data.</text>
</comment>
<dbReference type="Proteomes" id="UP001165065">
    <property type="component" value="Unassembled WGS sequence"/>
</dbReference>
<dbReference type="InterPro" id="IPR006252">
    <property type="entry name" value="Malate_synthA"/>
</dbReference>
<dbReference type="Pfam" id="PF20656">
    <property type="entry name" value="MS_N"/>
    <property type="match status" value="1"/>
</dbReference>
<dbReference type="Pfam" id="PF20659">
    <property type="entry name" value="MS_C"/>
    <property type="match status" value="1"/>
</dbReference>
<evidence type="ECO:0000256" key="4">
    <source>
        <dbReference type="ARBA" id="ARBA00022532"/>
    </source>
</evidence>
<evidence type="ECO:0000313" key="12">
    <source>
        <dbReference type="EMBL" id="GMI34350.1"/>
    </source>
</evidence>
<dbReference type="Gene3D" id="3.20.20.360">
    <property type="entry name" value="Malate synthase, domain 3"/>
    <property type="match status" value="1"/>
</dbReference>
<evidence type="ECO:0000313" key="13">
    <source>
        <dbReference type="Proteomes" id="UP001165065"/>
    </source>
</evidence>
<dbReference type="FunFam" id="3.20.20.360:FF:000001">
    <property type="entry name" value="Malate synthase"/>
    <property type="match status" value="1"/>
</dbReference>
<dbReference type="PROSITE" id="PS00510">
    <property type="entry name" value="MALATE_SYNTHASE"/>
    <property type="match status" value="1"/>
</dbReference>
<proteinExistence type="inferred from homology"/>
<sequence>MKNTEVDVKVHAPICSAAREICTPDALRFVGFLCATFDDRRRALLKEREAVATEYDGGALPSYPVETRESVRENNTWMCAPPPADISDRRVEITGPVDRKMVINGLNSGASTYMADFEDSSSPTWSVVTEGQRNLRDAVRGTISYTNPANGKVYVPRSDGKLATLLVRPRGWHLDEAHVVVNNKVASGALFDFGMYFYHNVHNLVKKGSAPYFYLPKLEHYHEARLWNDVFVASQKYMGVPQGTIRATILLETITAAFQMEEILYEIKDHSIGLNCGRWDYLFSYIKKLKCHTSKIAPDRSHLSMSCPFMQAYVKKLIYTCHKRGTFAMGGMAATIPIKNDPEANAKAMEGVRSDKLREVQAGHDGTWVAHPALVKIARDVFDEHMKSPNQIGLVPTEGANITEEQLLELPIVPHGKAITSEGLAHGVAIVLAYSEAWLRGVGCIPMNHKMEDAATAEISRAQIWQWQRHGVHTQDDDVNITKERIRDLVAAEVSRRRSNLSDTQKTNAKWLLAGKLVSDMLTKDKLDNFLTSVCYPHILKTAYEGSVIPDAHL</sequence>
<dbReference type="PANTHER" id="PTHR42902:SF1">
    <property type="entry name" value="MALATE SYNTHASE 1-RELATED"/>
    <property type="match status" value="1"/>
</dbReference>
<comment type="similarity">
    <text evidence="1 8">Belongs to the malate synthase family.</text>
</comment>
<dbReference type="PIRSF" id="PIRSF001363">
    <property type="entry name" value="Malate_synth"/>
    <property type="match status" value="1"/>
</dbReference>
<feature type="domain" description="Malate synthase C-terminal" evidence="11">
    <location>
        <begin position="419"/>
        <end position="539"/>
    </location>
</feature>
<dbReference type="OrthoDB" id="186072at2759"/>
<evidence type="ECO:0000256" key="8">
    <source>
        <dbReference type="RuleBase" id="RU000555"/>
    </source>
</evidence>
<comment type="catalytic activity">
    <reaction evidence="6 8">
        <text>glyoxylate + acetyl-CoA + H2O = (S)-malate + CoA + H(+)</text>
        <dbReference type="Rhea" id="RHEA:18181"/>
        <dbReference type="ChEBI" id="CHEBI:15377"/>
        <dbReference type="ChEBI" id="CHEBI:15378"/>
        <dbReference type="ChEBI" id="CHEBI:15589"/>
        <dbReference type="ChEBI" id="CHEBI:36655"/>
        <dbReference type="ChEBI" id="CHEBI:57287"/>
        <dbReference type="ChEBI" id="CHEBI:57288"/>
        <dbReference type="EC" id="2.3.3.9"/>
    </reaction>
</comment>